<gene>
    <name evidence="2" type="ORF">L873DRAFT_1796525</name>
</gene>
<keyword evidence="3" id="KW-1185">Reference proteome</keyword>
<dbReference type="AlphaFoldDB" id="A0A3N4IRV7"/>
<dbReference type="Proteomes" id="UP000276215">
    <property type="component" value="Unassembled WGS sequence"/>
</dbReference>
<evidence type="ECO:0000313" key="2">
    <source>
        <dbReference type="EMBL" id="RPA88679.1"/>
    </source>
</evidence>
<sequence>MDYPPPLPARRPKKLHKEPKARLTIHPAARIPPRGSAINTPPNIFQDQTYHQLPQQSNKCRKQDRGPREYLPQCPPRARMQQNLLCPTSKIAPAEDIRPRIDALLPGFRTSLQKIFGDQAVNTIPDSQPTADIAMSLGNSQNSDGTGIGDSQHATISQELPRRVYLSSPITSFAKTQEIPGTDTRNNTPEKNKYNPNTQKGKRKGKSSQNPWQPWQYPYTTHPDRRGWRNHPRPEHP</sequence>
<protein>
    <submittedName>
        <fullName evidence="2">Uncharacterized protein</fullName>
    </submittedName>
</protein>
<reference evidence="2 3" key="1">
    <citation type="journal article" date="2018" name="Nat. Ecol. Evol.">
        <title>Pezizomycetes genomes reveal the molecular basis of ectomycorrhizal truffle lifestyle.</title>
        <authorList>
            <person name="Murat C."/>
            <person name="Payen T."/>
            <person name="Noel B."/>
            <person name="Kuo A."/>
            <person name="Morin E."/>
            <person name="Chen J."/>
            <person name="Kohler A."/>
            <person name="Krizsan K."/>
            <person name="Balestrini R."/>
            <person name="Da Silva C."/>
            <person name="Montanini B."/>
            <person name="Hainaut M."/>
            <person name="Levati E."/>
            <person name="Barry K.W."/>
            <person name="Belfiori B."/>
            <person name="Cichocki N."/>
            <person name="Clum A."/>
            <person name="Dockter R.B."/>
            <person name="Fauchery L."/>
            <person name="Guy J."/>
            <person name="Iotti M."/>
            <person name="Le Tacon F."/>
            <person name="Lindquist E.A."/>
            <person name="Lipzen A."/>
            <person name="Malagnac F."/>
            <person name="Mello A."/>
            <person name="Molinier V."/>
            <person name="Miyauchi S."/>
            <person name="Poulain J."/>
            <person name="Riccioni C."/>
            <person name="Rubini A."/>
            <person name="Sitrit Y."/>
            <person name="Splivallo R."/>
            <person name="Traeger S."/>
            <person name="Wang M."/>
            <person name="Zifcakova L."/>
            <person name="Wipf D."/>
            <person name="Zambonelli A."/>
            <person name="Paolocci F."/>
            <person name="Nowrousian M."/>
            <person name="Ottonello S."/>
            <person name="Baldrian P."/>
            <person name="Spatafora J.W."/>
            <person name="Henrissat B."/>
            <person name="Nagy L.G."/>
            <person name="Aury J.M."/>
            <person name="Wincker P."/>
            <person name="Grigoriev I.V."/>
            <person name="Bonfante P."/>
            <person name="Martin F.M."/>
        </authorList>
    </citation>
    <scope>NUCLEOTIDE SEQUENCE [LARGE SCALE GENOMIC DNA]</scope>
    <source>
        <strain evidence="2 3">120613-1</strain>
    </source>
</reference>
<dbReference type="OrthoDB" id="5499807at2759"/>
<name>A0A3N4IRV7_9PEZI</name>
<dbReference type="EMBL" id="ML120715">
    <property type="protein sequence ID" value="RPA88679.1"/>
    <property type="molecule type" value="Genomic_DNA"/>
</dbReference>
<evidence type="ECO:0000313" key="3">
    <source>
        <dbReference type="Proteomes" id="UP000276215"/>
    </source>
</evidence>
<feature type="region of interest" description="Disordered" evidence="1">
    <location>
        <begin position="1"/>
        <end position="74"/>
    </location>
</feature>
<feature type="compositionally biased region" description="Basic residues" evidence="1">
    <location>
        <begin position="10"/>
        <end position="19"/>
    </location>
</feature>
<accession>A0A3N4IRV7</accession>
<proteinExistence type="predicted"/>
<organism evidence="2 3">
    <name type="scientific">Choiromyces venosus 120613-1</name>
    <dbReference type="NCBI Taxonomy" id="1336337"/>
    <lineage>
        <taxon>Eukaryota</taxon>
        <taxon>Fungi</taxon>
        <taxon>Dikarya</taxon>
        <taxon>Ascomycota</taxon>
        <taxon>Pezizomycotina</taxon>
        <taxon>Pezizomycetes</taxon>
        <taxon>Pezizales</taxon>
        <taxon>Tuberaceae</taxon>
        <taxon>Choiromyces</taxon>
    </lineage>
</organism>
<feature type="region of interest" description="Disordered" evidence="1">
    <location>
        <begin position="127"/>
        <end position="152"/>
    </location>
</feature>
<feature type="compositionally biased region" description="Basic and acidic residues" evidence="1">
    <location>
        <begin position="222"/>
        <end position="237"/>
    </location>
</feature>
<feature type="region of interest" description="Disordered" evidence="1">
    <location>
        <begin position="169"/>
        <end position="237"/>
    </location>
</feature>
<feature type="compositionally biased region" description="Polar residues" evidence="1">
    <location>
        <begin position="37"/>
        <end position="58"/>
    </location>
</feature>
<evidence type="ECO:0000256" key="1">
    <source>
        <dbReference type="SAM" id="MobiDB-lite"/>
    </source>
</evidence>